<dbReference type="Pfam" id="PF08281">
    <property type="entry name" value="Sigma70_r4_2"/>
    <property type="match status" value="1"/>
</dbReference>
<dbReference type="Pfam" id="PF04542">
    <property type="entry name" value="Sigma70_r2"/>
    <property type="match status" value="1"/>
</dbReference>
<evidence type="ECO:0000259" key="2">
    <source>
        <dbReference type="Pfam" id="PF04542"/>
    </source>
</evidence>
<dbReference type="NCBIfam" id="TIGR02957">
    <property type="entry name" value="SigX4"/>
    <property type="match status" value="1"/>
</dbReference>
<dbReference type="GO" id="GO:0003677">
    <property type="term" value="F:DNA binding"/>
    <property type="evidence" value="ECO:0007669"/>
    <property type="project" value="InterPro"/>
</dbReference>
<evidence type="ECO:0000259" key="3">
    <source>
        <dbReference type="Pfam" id="PF08281"/>
    </source>
</evidence>
<reference evidence="4 5" key="1">
    <citation type="submission" date="2019-05" db="EMBL/GenBank/DDBJ databases">
        <title>We sequenced the genome of Paenibacillus hemerocallicola KCTC 33185 for further insight into its adaptation and study the phylogeny of Paenibacillus.</title>
        <authorList>
            <person name="Narsing Rao M.P."/>
        </authorList>
    </citation>
    <scope>NUCLEOTIDE SEQUENCE [LARGE SCALE GENOMIC DNA]</scope>
    <source>
        <strain evidence="4 5">KCTC 33185</strain>
    </source>
</reference>
<protein>
    <submittedName>
        <fullName evidence="4">RNA polymerase sigma-70 factor</fullName>
    </submittedName>
</protein>
<feature type="domain" description="RNA polymerase sigma-70 region 2" evidence="2">
    <location>
        <begin position="5"/>
        <end position="69"/>
    </location>
</feature>
<dbReference type="Gene3D" id="1.10.1740.10">
    <property type="match status" value="1"/>
</dbReference>
<accession>A0A5C4TDX3</accession>
<dbReference type="Proteomes" id="UP000307943">
    <property type="component" value="Unassembled WGS sequence"/>
</dbReference>
<comment type="caution">
    <text evidence="4">The sequence shown here is derived from an EMBL/GenBank/DDBJ whole genome shotgun (WGS) entry which is preliminary data.</text>
</comment>
<organism evidence="4 5">
    <name type="scientific">Paenibacillus hemerocallicola</name>
    <dbReference type="NCBI Taxonomy" id="1172614"/>
    <lineage>
        <taxon>Bacteria</taxon>
        <taxon>Bacillati</taxon>
        <taxon>Bacillota</taxon>
        <taxon>Bacilli</taxon>
        <taxon>Bacillales</taxon>
        <taxon>Paenibacillaceae</taxon>
        <taxon>Paenibacillus</taxon>
    </lineage>
</organism>
<keyword evidence="5" id="KW-1185">Reference proteome</keyword>
<dbReference type="OrthoDB" id="3211555at2"/>
<dbReference type="InterPro" id="IPR032710">
    <property type="entry name" value="NTF2-like_dom_sf"/>
</dbReference>
<dbReference type="SUPFAM" id="SSF88946">
    <property type="entry name" value="Sigma2 domain of RNA polymerase sigma factors"/>
    <property type="match status" value="1"/>
</dbReference>
<dbReference type="AlphaFoldDB" id="A0A5C4TDX3"/>
<dbReference type="RefSeq" id="WP_139601363.1">
    <property type="nucleotide sequence ID" value="NZ_VDCQ01000006.1"/>
</dbReference>
<gene>
    <name evidence="4" type="ORF">FE784_06705</name>
</gene>
<dbReference type="SUPFAM" id="SSF54427">
    <property type="entry name" value="NTF2-like"/>
    <property type="match status" value="1"/>
</dbReference>
<feature type="domain" description="RNA polymerase sigma factor 70 region 4 type 2" evidence="3">
    <location>
        <begin position="106"/>
        <end position="156"/>
    </location>
</feature>
<dbReference type="InterPro" id="IPR013249">
    <property type="entry name" value="RNA_pol_sigma70_r4_t2"/>
</dbReference>
<dbReference type="InterPro" id="IPR013324">
    <property type="entry name" value="RNA_pol_sigma_r3/r4-like"/>
</dbReference>
<dbReference type="InterPro" id="IPR014284">
    <property type="entry name" value="RNA_pol_sigma-70_dom"/>
</dbReference>
<evidence type="ECO:0000256" key="1">
    <source>
        <dbReference type="ARBA" id="ARBA00011344"/>
    </source>
</evidence>
<sequence length="288" mass="32717">MIVDYEKYKPLLFSLAYHILGNVMDAEDAVQEVFLSVQERSGDSIQNMKSYLCRSVHNRCINLLNAASRQRETYIGPWLPEPLLTEGIQSENPLESYVRKESLSTAYLLLMQQLSATERIVYVLREAFRFPFEDIAGIVDKSSNNCRQLYYRAKSSLGDTSSRNVVVPDKKNHLVEQFTRALTTGNIGLMVDILSTESVLFMDGGGKVRVALRPIYGPDFIMRYFEAVRPDVPPFTSVIQEINGQPGVILIAESGTFAAITFDWLSDKIVKIYTVMNPEKLRHFNKQI</sequence>
<dbReference type="PANTHER" id="PTHR30173">
    <property type="entry name" value="SIGMA 19 FACTOR"/>
    <property type="match status" value="1"/>
</dbReference>
<dbReference type="PANTHER" id="PTHR30173:SF36">
    <property type="entry name" value="ECF RNA POLYMERASE SIGMA FACTOR SIGJ"/>
    <property type="match status" value="1"/>
</dbReference>
<dbReference type="NCBIfam" id="TIGR02937">
    <property type="entry name" value="sigma70-ECF"/>
    <property type="match status" value="1"/>
</dbReference>
<evidence type="ECO:0000313" key="4">
    <source>
        <dbReference type="EMBL" id="TNJ67228.1"/>
    </source>
</evidence>
<dbReference type="InterPro" id="IPR014303">
    <property type="entry name" value="RNA_pol_sigma-70_ECF"/>
</dbReference>
<dbReference type="InterPro" id="IPR013325">
    <property type="entry name" value="RNA_pol_sigma_r2"/>
</dbReference>
<dbReference type="EMBL" id="VDCQ01000006">
    <property type="protein sequence ID" value="TNJ67228.1"/>
    <property type="molecule type" value="Genomic_DNA"/>
</dbReference>
<name>A0A5C4TDX3_9BACL</name>
<dbReference type="GO" id="GO:0016987">
    <property type="term" value="F:sigma factor activity"/>
    <property type="evidence" value="ECO:0007669"/>
    <property type="project" value="InterPro"/>
</dbReference>
<dbReference type="InterPro" id="IPR052704">
    <property type="entry name" value="ECF_Sigma-70_Domain"/>
</dbReference>
<proteinExistence type="predicted"/>
<evidence type="ECO:0000313" key="5">
    <source>
        <dbReference type="Proteomes" id="UP000307943"/>
    </source>
</evidence>
<dbReference type="InterPro" id="IPR036388">
    <property type="entry name" value="WH-like_DNA-bd_sf"/>
</dbReference>
<dbReference type="Gene3D" id="1.10.10.10">
    <property type="entry name" value="Winged helix-like DNA-binding domain superfamily/Winged helix DNA-binding domain"/>
    <property type="match status" value="1"/>
</dbReference>
<comment type="subunit">
    <text evidence="1">Interacts transiently with the RNA polymerase catalytic core formed by RpoA, RpoB, RpoC and RpoZ (2 alpha, 1 beta, 1 beta' and 1 omega subunit) to form the RNA polymerase holoenzyme that can initiate transcription.</text>
</comment>
<dbReference type="SUPFAM" id="SSF88659">
    <property type="entry name" value="Sigma3 and sigma4 domains of RNA polymerase sigma factors"/>
    <property type="match status" value="1"/>
</dbReference>
<dbReference type="InterPro" id="IPR007627">
    <property type="entry name" value="RNA_pol_sigma70_r2"/>
</dbReference>
<dbReference type="GO" id="GO:0006352">
    <property type="term" value="P:DNA-templated transcription initiation"/>
    <property type="evidence" value="ECO:0007669"/>
    <property type="project" value="InterPro"/>
</dbReference>
<dbReference type="NCBIfam" id="NF007214">
    <property type="entry name" value="PRK09636.1"/>
    <property type="match status" value="1"/>
</dbReference>